<reference evidence="6" key="1">
    <citation type="submission" date="2020-05" db="EMBL/GenBank/DDBJ databases">
        <authorList>
            <person name="Zhu T."/>
            <person name="Keshari N."/>
            <person name="Lu X."/>
        </authorList>
    </citation>
    <scope>NUCLEOTIDE SEQUENCE</scope>
    <source>
        <strain evidence="6">NK1-12</strain>
    </source>
</reference>
<evidence type="ECO:0000256" key="3">
    <source>
        <dbReference type="PIRSR" id="PIRSR618191-1"/>
    </source>
</evidence>
<sequence length="81" mass="9112">MPYINIKITREEATSEQKTELIKGVTDLLIRVLNKAPAETFVVIDEVATEDWGIGGVSVQELQRQTQTNQAEKLLKNETLN</sequence>
<dbReference type="PANTHER" id="PTHR35530">
    <property type="entry name" value="TAUTOMERASE-RELATED"/>
    <property type="match status" value="1"/>
</dbReference>
<dbReference type="EMBL" id="CP053586">
    <property type="protein sequence ID" value="WNZ25811.1"/>
    <property type="molecule type" value="Genomic_DNA"/>
</dbReference>
<dbReference type="InterPro" id="IPR014347">
    <property type="entry name" value="Tautomerase/MIF_sf"/>
</dbReference>
<evidence type="ECO:0000313" key="6">
    <source>
        <dbReference type="EMBL" id="WNZ25811.1"/>
    </source>
</evidence>
<dbReference type="AlphaFoldDB" id="A0AA96WP82"/>
<feature type="domain" description="4-oxalocrotonate tautomerase-like" evidence="5">
    <location>
        <begin position="2"/>
        <end position="60"/>
    </location>
</feature>
<dbReference type="Pfam" id="PF01361">
    <property type="entry name" value="Tautomerase"/>
    <property type="match status" value="1"/>
</dbReference>
<name>A0AA96WP82_9CYAN</name>
<evidence type="ECO:0000256" key="4">
    <source>
        <dbReference type="RuleBase" id="RU362032"/>
    </source>
</evidence>
<organism evidence="6">
    <name type="scientific">Leptolyngbya sp. NK1-12</name>
    <dbReference type="NCBI Taxonomy" id="2547451"/>
    <lineage>
        <taxon>Bacteria</taxon>
        <taxon>Bacillati</taxon>
        <taxon>Cyanobacteriota</taxon>
        <taxon>Cyanophyceae</taxon>
        <taxon>Leptolyngbyales</taxon>
        <taxon>Leptolyngbyaceae</taxon>
        <taxon>Leptolyngbya group</taxon>
        <taxon>Leptolyngbya</taxon>
    </lineage>
</organism>
<accession>A0AA96WP82</accession>
<protein>
    <recommendedName>
        <fullName evidence="4">Tautomerase</fullName>
        <ecNumber evidence="4">5.3.2.-</ecNumber>
    </recommendedName>
</protein>
<dbReference type="Gene3D" id="3.30.429.10">
    <property type="entry name" value="Macrophage Migration Inhibitory Factor"/>
    <property type="match status" value="1"/>
</dbReference>
<dbReference type="InterPro" id="IPR004370">
    <property type="entry name" value="4-OT-like_dom"/>
</dbReference>
<dbReference type="EC" id="5.3.2.-" evidence="4"/>
<dbReference type="GO" id="GO:0016853">
    <property type="term" value="F:isomerase activity"/>
    <property type="evidence" value="ECO:0007669"/>
    <property type="project" value="UniProtKB-UniRule"/>
</dbReference>
<comment type="similarity">
    <text evidence="1 4">Belongs to the 4-oxalocrotonate tautomerase family.</text>
</comment>
<proteinExistence type="inferred from homology"/>
<evidence type="ECO:0000256" key="2">
    <source>
        <dbReference type="ARBA" id="ARBA00023235"/>
    </source>
</evidence>
<dbReference type="NCBIfam" id="TIGR00013">
    <property type="entry name" value="taut"/>
    <property type="match status" value="1"/>
</dbReference>
<gene>
    <name evidence="6" type="ORF">HJG54_25220</name>
</gene>
<dbReference type="SUPFAM" id="SSF55331">
    <property type="entry name" value="Tautomerase/MIF"/>
    <property type="match status" value="1"/>
</dbReference>
<dbReference type="InterPro" id="IPR018191">
    <property type="entry name" value="4-OT"/>
</dbReference>
<evidence type="ECO:0000256" key="1">
    <source>
        <dbReference type="ARBA" id="ARBA00006723"/>
    </source>
</evidence>
<evidence type="ECO:0000259" key="5">
    <source>
        <dbReference type="Pfam" id="PF01361"/>
    </source>
</evidence>
<keyword evidence="2 4" id="KW-0413">Isomerase</keyword>
<feature type="active site" description="Proton acceptor; via imino nitrogen" evidence="3">
    <location>
        <position position="2"/>
    </location>
</feature>
<dbReference type="PANTHER" id="PTHR35530:SF1">
    <property type="entry name" value="2-HYDROXYMUCONATE TAUTOMERASE"/>
    <property type="match status" value="1"/>
</dbReference>